<dbReference type="AlphaFoldDB" id="A0A9W4U9L7"/>
<evidence type="ECO:0000313" key="2">
    <source>
        <dbReference type="Proteomes" id="UP001152607"/>
    </source>
</evidence>
<protein>
    <submittedName>
        <fullName evidence="1">Uncharacterized protein</fullName>
    </submittedName>
</protein>
<name>A0A9W4U9L7_9PLEO</name>
<evidence type="ECO:0000313" key="1">
    <source>
        <dbReference type="EMBL" id="CAI6328222.1"/>
    </source>
</evidence>
<gene>
    <name evidence="1" type="ORF">PDIGIT_LOCUS3959</name>
</gene>
<proteinExistence type="predicted"/>
<reference evidence="1" key="1">
    <citation type="submission" date="2023-01" db="EMBL/GenBank/DDBJ databases">
        <authorList>
            <person name="Van Ghelder C."/>
            <person name="Rancurel C."/>
        </authorList>
    </citation>
    <scope>NUCLEOTIDE SEQUENCE</scope>
    <source>
        <strain evidence="1">CNCM I-4278</strain>
    </source>
</reference>
<dbReference type="Proteomes" id="UP001152607">
    <property type="component" value="Unassembled WGS sequence"/>
</dbReference>
<accession>A0A9W4U9L7</accession>
<sequence length="86" mass="9469">MSRRPTSSTPSCLISRITNPISFLPLPGNAHCSFVPPPNPKPPFENFDTLRYVPAFLCFFAVDTSSSCHEPNGHCKYGVDTSVVLR</sequence>
<dbReference type="EMBL" id="CAOQHR010000002">
    <property type="protein sequence ID" value="CAI6328222.1"/>
    <property type="molecule type" value="Genomic_DNA"/>
</dbReference>
<comment type="caution">
    <text evidence="1">The sequence shown here is derived from an EMBL/GenBank/DDBJ whole genome shotgun (WGS) entry which is preliminary data.</text>
</comment>
<organism evidence="1 2">
    <name type="scientific">Periconia digitata</name>
    <dbReference type="NCBI Taxonomy" id="1303443"/>
    <lineage>
        <taxon>Eukaryota</taxon>
        <taxon>Fungi</taxon>
        <taxon>Dikarya</taxon>
        <taxon>Ascomycota</taxon>
        <taxon>Pezizomycotina</taxon>
        <taxon>Dothideomycetes</taxon>
        <taxon>Pleosporomycetidae</taxon>
        <taxon>Pleosporales</taxon>
        <taxon>Massarineae</taxon>
        <taxon>Periconiaceae</taxon>
        <taxon>Periconia</taxon>
    </lineage>
</organism>
<keyword evidence="2" id="KW-1185">Reference proteome</keyword>